<organism evidence="1 2">
    <name type="scientific">Burkholderia phage BcepF1</name>
    <dbReference type="NCBI Taxonomy" id="2886897"/>
    <lineage>
        <taxon>Viruses</taxon>
        <taxon>Duplodnaviria</taxon>
        <taxon>Heunggongvirae</taxon>
        <taxon>Uroviricota</taxon>
        <taxon>Caudoviricetes</taxon>
        <taxon>Lindbergviridae</taxon>
        <taxon>Bcepfunavirus</taxon>
        <taxon>Bcepfunavirus bcepF1</taxon>
    </lineage>
</organism>
<proteinExistence type="predicted"/>
<dbReference type="GeneID" id="4818351"/>
<dbReference type="RefSeq" id="YP_001039745.1">
    <property type="nucleotide sequence ID" value="NC_009015.1"/>
</dbReference>
<sequence>MTPRDASDCIRLSEFRGDWIASVWKIMKIGEVSLCVRRARRVTNVAEPYWTRVCGPSPRH</sequence>
<name>A1YZW5_9CAUD</name>
<evidence type="ECO:0000313" key="1">
    <source>
        <dbReference type="EMBL" id="ABL96792.1"/>
    </source>
</evidence>
<dbReference type="Proteomes" id="UP000001793">
    <property type="component" value="Segment"/>
</dbReference>
<reference evidence="1 2" key="1">
    <citation type="submission" date="2006-12" db="EMBL/GenBank/DDBJ databases">
        <title>Genomic analysis of Burkholderia ambifaria phage BcepF1, a member of the Bcep781- like phage supergroup.</title>
        <authorList>
            <person name="Summer E.J."/>
            <person name="Robinson S."/>
            <person name="Haines C."/>
            <person name="Adams B."/>
            <person name="Daggett M."/>
            <person name="Landua J."/>
            <person name="Swanson S."/>
            <person name="Vorndam W."/>
            <person name="Morrison W."/>
            <person name="Nail K."/>
            <person name="Gonzalez C."/>
            <person name="Young R."/>
        </authorList>
    </citation>
    <scope>NUCLEOTIDE SEQUENCE [LARGE SCALE GENOMIC DNA]</scope>
</reference>
<protein>
    <submittedName>
        <fullName evidence="1">Uncharacterized protein</fullName>
    </submittedName>
</protein>
<dbReference type="EMBL" id="EF153632">
    <property type="protein sequence ID" value="ABL96792.1"/>
    <property type="molecule type" value="Genomic_DNA"/>
</dbReference>
<keyword evidence="2" id="KW-1185">Reference proteome</keyword>
<gene>
    <name evidence="1" type="ORF">BcepF1.061</name>
</gene>
<evidence type="ECO:0000313" key="2">
    <source>
        <dbReference type="Proteomes" id="UP000001793"/>
    </source>
</evidence>
<dbReference type="KEGG" id="vg:4818351"/>
<accession>A1YZW5</accession>